<name>A0A0E3H9B1_METTT</name>
<organism evidence="1 2">
    <name type="scientific">Methanosarcina thermophila (strain ATCC 43570 / DSM 1825 / OCM 12 / VKM B-1830 / TM-1)</name>
    <dbReference type="NCBI Taxonomy" id="523844"/>
    <lineage>
        <taxon>Archaea</taxon>
        <taxon>Methanobacteriati</taxon>
        <taxon>Methanobacteriota</taxon>
        <taxon>Stenosarchaea group</taxon>
        <taxon>Methanomicrobia</taxon>
        <taxon>Methanosarcinales</taxon>
        <taxon>Methanosarcinaceae</taxon>
        <taxon>Methanosarcina</taxon>
    </lineage>
</organism>
<dbReference type="AlphaFoldDB" id="A0A0E3H9B1"/>
<accession>A0A0E3H9B1</accession>
<dbReference type="HOGENOM" id="CLU_2597802_0_0_2"/>
<proteinExistence type="predicted"/>
<dbReference type="Proteomes" id="UP000066529">
    <property type="component" value="Chromosome"/>
</dbReference>
<evidence type="ECO:0000313" key="1">
    <source>
        <dbReference type="EMBL" id="AKB13794.1"/>
    </source>
</evidence>
<evidence type="ECO:0000313" key="2">
    <source>
        <dbReference type="Proteomes" id="UP000066529"/>
    </source>
</evidence>
<reference evidence="1 2" key="1">
    <citation type="submission" date="2014-07" db="EMBL/GenBank/DDBJ databases">
        <title>Methanogenic archaea and the global carbon cycle.</title>
        <authorList>
            <person name="Henriksen J.R."/>
            <person name="Luke J."/>
            <person name="Reinhart S."/>
            <person name="Benedict M.N."/>
            <person name="Youngblut N.D."/>
            <person name="Metcalf M.E."/>
            <person name="Whitaker R.J."/>
            <person name="Metcalf W.W."/>
        </authorList>
    </citation>
    <scope>NUCLEOTIDE SEQUENCE [LARGE SCALE GENOMIC DNA]</scope>
    <source>
        <strain evidence="2">ATCC 43570 / DSM 1825 / OCM 12 / VKM B-1830 / TM-1</strain>
    </source>
</reference>
<dbReference type="KEGG" id="mthr:MSTHT_2036"/>
<protein>
    <submittedName>
        <fullName evidence="1">Uncharacterized protein</fullName>
    </submittedName>
</protein>
<dbReference type="PATRIC" id="fig|523844.20.peg.2510"/>
<gene>
    <name evidence="1" type="ORF">MSTHT_2036</name>
</gene>
<sequence>MKASSYPQTILFLRVYYLYYMNKYACTDIVHSTFSGIPKIVPQSNYILTSIIVVEFYSGFSYSGFFSYLALVTLASSVI</sequence>
<dbReference type="EMBL" id="CP009501">
    <property type="protein sequence ID" value="AKB13794.1"/>
    <property type="molecule type" value="Genomic_DNA"/>
</dbReference>